<feature type="transmembrane region" description="Helical" evidence="8">
    <location>
        <begin position="375"/>
        <end position="395"/>
    </location>
</feature>
<dbReference type="GO" id="GO:0005886">
    <property type="term" value="C:plasma membrane"/>
    <property type="evidence" value="ECO:0007669"/>
    <property type="project" value="UniProtKB-SubCell"/>
</dbReference>
<feature type="transmembrane region" description="Helical" evidence="8">
    <location>
        <begin position="56"/>
        <end position="74"/>
    </location>
</feature>
<keyword evidence="8" id="KW-0769">Symport</keyword>
<keyword evidence="5 8" id="KW-0812">Transmembrane</keyword>
<evidence type="ECO:0000256" key="6">
    <source>
        <dbReference type="ARBA" id="ARBA00022989"/>
    </source>
</evidence>
<feature type="transmembrane region" description="Helical" evidence="8">
    <location>
        <begin position="261"/>
        <end position="285"/>
    </location>
</feature>
<dbReference type="PANTHER" id="PTHR30330">
    <property type="entry name" value="AGSS FAMILY TRANSPORTER, SODIUM-ALANINE"/>
    <property type="match status" value="1"/>
</dbReference>
<evidence type="ECO:0000256" key="7">
    <source>
        <dbReference type="ARBA" id="ARBA00023136"/>
    </source>
</evidence>
<feature type="transmembrane region" description="Helical" evidence="8">
    <location>
        <begin position="416"/>
        <end position="437"/>
    </location>
</feature>
<feature type="transmembrane region" description="Helical" evidence="8">
    <location>
        <begin position="231"/>
        <end position="249"/>
    </location>
</feature>
<dbReference type="GO" id="GO:0005283">
    <property type="term" value="F:amino acid:sodium symporter activity"/>
    <property type="evidence" value="ECO:0007669"/>
    <property type="project" value="InterPro"/>
</dbReference>
<organism evidence="9 10">
    <name type="scientific">Caproicibacter fermentans</name>
    <dbReference type="NCBI Taxonomy" id="2576756"/>
    <lineage>
        <taxon>Bacteria</taxon>
        <taxon>Bacillati</taxon>
        <taxon>Bacillota</taxon>
        <taxon>Clostridia</taxon>
        <taxon>Eubacteriales</taxon>
        <taxon>Acutalibacteraceae</taxon>
        <taxon>Caproicibacter</taxon>
    </lineage>
</organism>
<keyword evidence="7 8" id="KW-0472">Membrane</keyword>
<evidence type="ECO:0000256" key="8">
    <source>
        <dbReference type="RuleBase" id="RU363064"/>
    </source>
</evidence>
<dbReference type="Gene3D" id="1.20.1740.10">
    <property type="entry name" value="Amino acid/polyamine transporter I"/>
    <property type="match status" value="1"/>
</dbReference>
<gene>
    <name evidence="9" type="ORF">HCR03_11805</name>
</gene>
<evidence type="ECO:0000256" key="3">
    <source>
        <dbReference type="ARBA" id="ARBA00022448"/>
    </source>
</evidence>
<keyword evidence="6 8" id="KW-1133">Transmembrane helix</keyword>
<dbReference type="NCBIfam" id="TIGR00835">
    <property type="entry name" value="agcS"/>
    <property type="match status" value="1"/>
</dbReference>
<comment type="similarity">
    <text evidence="2 8">Belongs to the alanine or glycine:cation symporter (AGCS) (TC 2.A.25) family.</text>
</comment>
<dbReference type="PANTHER" id="PTHR30330:SF3">
    <property type="entry name" value="TRANSCRIPTIONAL REGULATOR, LRP FAMILY"/>
    <property type="match status" value="1"/>
</dbReference>
<dbReference type="AlphaFoldDB" id="A0A7G8TG74"/>
<dbReference type="PRINTS" id="PR00175">
    <property type="entry name" value="NAALASMPORT"/>
</dbReference>
<protein>
    <submittedName>
        <fullName evidence="9">Alanine:cation symporter family protein</fullName>
    </submittedName>
</protein>
<dbReference type="OrthoDB" id="9804874at2"/>
<dbReference type="EMBL" id="CP060286">
    <property type="protein sequence ID" value="QNK42615.1"/>
    <property type="molecule type" value="Genomic_DNA"/>
</dbReference>
<dbReference type="KEGG" id="cfem:HCR03_11805"/>
<feature type="transmembrane region" description="Helical" evidence="8">
    <location>
        <begin position="320"/>
        <end position="344"/>
    </location>
</feature>
<comment type="subcellular location">
    <subcellularLocation>
        <location evidence="1 8">Cell membrane</location>
        <topology evidence="1 8">Multi-pass membrane protein</topology>
    </subcellularLocation>
</comment>
<feature type="transmembrane region" description="Helical" evidence="8">
    <location>
        <begin position="443"/>
        <end position="460"/>
    </location>
</feature>
<feature type="transmembrane region" description="Helical" evidence="8">
    <location>
        <begin position="193"/>
        <end position="219"/>
    </location>
</feature>
<sequence length="476" mass="50847">MENVNAWIEKIDGWVWGLPLIAMILILGILLTVRLRAVQIREMPNAFRFMRSSGDGAAGEVSSFAALCTALSATVGTGNIVGVATAISVGGPGALFWMILTACFGMATKYSEATLAVKYRDVDEDGHVLGGTFYYIERGMRERFHISFRWLAKLFAFFGAAAGLLGIGTMTQINGITSAVQDFADPQQAHTITIFGMKYTCALVITAVVVTALTALVIVGGIRRISSVAQVVVPFMFVVYVACGIYLLIYNAGRLPEAFGAIFSGAFRGTAAVGGFAGAAVSAAIQKGISRGIFSNEAGLGSAPIAAAAGQVDWAAQQGLVSMLGTFFDTIIICNITGLCIIASDAWKVPGLEGVQITADAFRKGFFFAPRVGEFIIMACLVLFAFTTILGWNYYGSRCVEYLCNKNMGAVKVYGWLWVLAVLAGPFLTVSAVWNIADILNGLMAFPNLIALFCLSGVVARETDKFLDHMRKHPVK</sequence>
<dbReference type="Proteomes" id="UP000515909">
    <property type="component" value="Chromosome"/>
</dbReference>
<dbReference type="Pfam" id="PF01235">
    <property type="entry name" value="Na_Ala_symp"/>
    <property type="match status" value="1"/>
</dbReference>
<evidence type="ECO:0000313" key="9">
    <source>
        <dbReference type="EMBL" id="QNK42615.1"/>
    </source>
</evidence>
<keyword evidence="4 8" id="KW-1003">Cell membrane</keyword>
<evidence type="ECO:0000256" key="2">
    <source>
        <dbReference type="ARBA" id="ARBA00009261"/>
    </source>
</evidence>
<evidence type="ECO:0000313" key="10">
    <source>
        <dbReference type="Proteomes" id="UP000515909"/>
    </source>
</evidence>
<feature type="transmembrane region" description="Helical" evidence="8">
    <location>
        <begin position="14"/>
        <end position="35"/>
    </location>
</feature>
<feature type="transmembrane region" description="Helical" evidence="8">
    <location>
        <begin position="80"/>
        <end position="100"/>
    </location>
</feature>
<evidence type="ECO:0000256" key="1">
    <source>
        <dbReference type="ARBA" id="ARBA00004651"/>
    </source>
</evidence>
<accession>A0A7G8TG74</accession>
<feature type="transmembrane region" description="Helical" evidence="8">
    <location>
        <begin position="150"/>
        <end position="173"/>
    </location>
</feature>
<keyword evidence="3 8" id="KW-0813">Transport</keyword>
<dbReference type="InterPro" id="IPR001463">
    <property type="entry name" value="Na/Ala_symport"/>
</dbReference>
<reference evidence="9 10" key="1">
    <citation type="submission" date="2020-08" db="EMBL/GenBank/DDBJ databases">
        <title>The isolate Caproiciproducens sp. 7D4C2 produces n-caproate at mildly acidic conditions from hexoses: genome and rBOX comparison with related strains and chain-elongating bacteria.</title>
        <authorList>
            <person name="Esquivel-Elizondo S."/>
            <person name="Bagci C."/>
            <person name="Temovska M."/>
            <person name="Jeon B.S."/>
            <person name="Bessarab I."/>
            <person name="Williams R.B.H."/>
            <person name="Huson D.H."/>
            <person name="Angenent L.T."/>
        </authorList>
    </citation>
    <scope>NUCLEOTIDE SEQUENCE [LARGE SCALE GENOMIC DNA]</scope>
    <source>
        <strain evidence="9 10">7D4C2</strain>
    </source>
</reference>
<proteinExistence type="inferred from homology"/>
<evidence type="ECO:0000256" key="5">
    <source>
        <dbReference type="ARBA" id="ARBA00022692"/>
    </source>
</evidence>
<name>A0A7G8TG74_9FIRM</name>
<evidence type="ECO:0000256" key="4">
    <source>
        <dbReference type="ARBA" id="ARBA00022475"/>
    </source>
</evidence>